<keyword evidence="4" id="KW-1185">Reference proteome</keyword>
<dbReference type="SUPFAM" id="SSF56300">
    <property type="entry name" value="Metallo-dependent phosphatases"/>
    <property type="match status" value="1"/>
</dbReference>
<accession>A0ABW4IJA1</accession>
<feature type="domain" description="Calcineurin-like phosphoesterase" evidence="2">
    <location>
        <begin position="157"/>
        <end position="348"/>
    </location>
</feature>
<dbReference type="RefSeq" id="WP_379664410.1">
    <property type="nucleotide sequence ID" value="NZ_JBHUDG010000051.1"/>
</dbReference>
<evidence type="ECO:0000256" key="1">
    <source>
        <dbReference type="ARBA" id="ARBA00022729"/>
    </source>
</evidence>
<gene>
    <name evidence="3" type="ORF">ACFSAH_19615</name>
</gene>
<evidence type="ECO:0000313" key="3">
    <source>
        <dbReference type="EMBL" id="MFD1632089.1"/>
    </source>
</evidence>
<evidence type="ECO:0000259" key="2">
    <source>
        <dbReference type="Pfam" id="PF00149"/>
    </source>
</evidence>
<dbReference type="Pfam" id="PF00149">
    <property type="entry name" value="Metallophos"/>
    <property type="match status" value="1"/>
</dbReference>
<sequence length="403" mass="46654">MENLKLKRRGFIGGLAGIAGTLGLAHIPLQGEAYQQDEHTVAEHKFLTKPYLQNPLPGEITIRFITNKPTYSWVEYGTDEQLGHKAEAFKLGLVEANSRIYSIALKNLEPGKRYYYKVFSKDFKKYDPYKIVYGETIETDIYNFTAPDIEKDDFSMLVMNDIHDRPKSIGHLIKLNGSRPYDLVFFNGDMFNYQTDETQILKNMIEPCTEAFASRIPFMYVRGNHETRGKFARNLADYFENKEKRQYFSFRRGQAFFICLDTGEDKIDDHKEYSGLAAFDAYREEQAVWLTNELKSKAFKKAKYKIVLMHIPHYNSKEAHGMLHCRKLFGELLNKHKIDLMLCGHTHRHGLYTAKKGQHDYPMIIGGGPKEGERTLIRLEVNSTKLMVQVLDDKGTQLYNLNV</sequence>
<evidence type="ECO:0000313" key="4">
    <source>
        <dbReference type="Proteomes" id="UP001597118"/>
    </source>
</evidence>
<comment type="caution">
    <text evidence="3">The sequence shown here is derived from an EMBL/GenBank/DDBJ whole genome shotgun (WGS) entry which is preliminary data.</text>
</comment>
<keyword evidence="1" id="KW-0732">Signal</keyword>
<dbReference type="InterPro" id="IPR004843">
    <property type="entry name" value="Calcineurin-like_PHP"/>
</dbReference>
<protein>
    <submittedName>
        <fullName evidence="3">Metallophosphoesterase</fullName>
    </submittedName>
</protein>
<dbReference type="Gene3D" id="3.60.21.10">
    <property type="match status" value="1"/>
</dbReference>
<dbReference type="InterPro" id="IPR039331">
    <property type="entry name" value="PAPs-like"/>
</dbReference>
<dbReference type="PANTHER" id="PTHR22953:SF153">
    <property type="entry name" value="PURPLE ACID PHOSPHATASE"/>
    <property type="match status" value="1"/>
</dbReference>
<dbReference type="EMBL" id="JBHUDG010000051">
    <property type="protein sequence ID" value="MFD1632089.1"/>
    <property type="molecule type" value="Genomic_DNA"/>
</dbReference>
<dbReference type="Proteomes" id="UP001597118">
    <property type="component" value="Unassembled WGS sequence"/>
</dbReference>
<organism evidence="3 4">
    <name type="scientific">Pseudopedobacter beijingensis</name>
    <dbReference type="NCBI Taxonomy" id="1207056"/>
    <lineage>
        <taxon>Bacteria</taxon>
        <taxon>Pseudomonadati</taxon>
        <taxon>Bacteroidota</taxon>
        <taxon>Sphingobacteriia</taxon>
        <taxon>Sphingobacteriales</taxon>
        <taxon>Sphingobacteriaceae</taxon>
        <taxon>Pseudopedobacter</taxon>
    </lineage>
</organism>
<name>A0ABW4IJA1_9SPHI</name>
<dbReference type="PROSITE" id="PS51318">
    <property type="entry name" value="TAT"/>
    <property type="match status" value="1"/>
</dbReference>
<dbReference type="InterPro" id="IPR006311">
    <property type="entry name" value="TAT_signal"/>
</dbReference>
<reference evidence="4" key="1">
    <citation type="journal article" date="2019" name="Int. J. Syst. Evol. Microbiol.">
        <title>The Global Catalogue of Microorganisms (GCM) 10K type strain sequencing project: providing services to taxonomists for standard genome sequencing and annotation.</title>
        <authorList>
            <consortium name="The Broad Institute Genomics Platform"/>
            <consortium name="The Broad Institute Genome Sequencing Center for Infectious Disease"/>
            <person name="Wu L."/>
            <person name="Ma J."/>
        </authorList>
    </citation>
    <scope>NUCLEOTIDE SEQUENCE [LARGE SCALE GENOMIC DNA]</scope>
    <source>
        <strain evidence="4">CCUG 53762</strain>
    </source>
</reference>
<dbReference type="PANTHER" id="PTHR22953">
    <property type="entry name" value="ACID PHOSPHATASE RELATED"/>
    <property type="match status" value="1"/>
</dbReference>
<dbReference type="Gene3D" id="2.60.40.380">
    <property type="entry name" value="Purple acid phosphatase-like, N-terminal"/>
    <property type="match status" value="1"/>
</dbReference>
<proteinExistence type="predicted"/>
<dbReference type="InterPro" id="IPR029052">
    <property type="entry name" value="Metallo-depent_PP-like"/>
</dbReference>
<dbReference type="SUPFAM" id="SSF49363">
    <property type="entry name" value="Purple acid phosphatase, N-terminal domain"/>
    <property type="match status" value="1"/>
</dbReference>
<dbReference type="InterPro" id="IPR008963">
    <property type="entry name" value="Purple_acid_Pase-like_N"/>
</dbReference>